<feature type="transmembrane region" description="Helical" evidence="1">
    <location>
        <begin position="108"/>
        <end position="131"/>
    </location>
</feature>
<name>A0ABS3FRB0_9CYAN</name>
<comment type="caution">
    <text evidence="2">The sequence shown here is derived from an EMBL/GenBank/DDBJ whole genome shotgun (WGS) entry which is preliminary data.</text>
</comment>
<sequence length="176" mass="18881">MIPSRLLRQHSRNRQTALAIIPLANEAATFDAYRLLQYHGISPEHLAIVGQGYSSPARVGLLEPMQIAVDQARRFLMVFATMGFLVGSALVLAFHLGLINPLGFNALLLIPGVVAIAAILGAMVGGLIGFLGEGSTVGVYHHHLRQGGYLLMIEGSQQLVTLGEQVLKPYATPKAF</sequence>
<accession>A0ABS3FRB0</accession>
<evidence type="ECO:0000313" key="3">
    <source>
        <dbReference type="Proteomes" id="UP000664844"/>
    </source>
</evidence>
<proteinExistence type="predicted"/>
<dbReference type="RefSeq" id="WP_207088166.1">
    <property type="nucleotide sequence ID" value="NZ_JAFLQW010000299.1"/>
</dbReference>
<dbReference type="EMBL" id="JAFLQW010000299">
    <property type="protein sequence ID" value="MBO0349654.1"/>
    <property type="molecule type" value="Genomic_DNA"/>
</dbReference>
<reference evidence="2 3" key="1">
    <citation type="submission" date="2021-03" db="EMBL/GenBank/DDBJ databases">
        <title>Metabolic Capacity of the Antarctic Cyanobacterium Phormidium pseudopriestleyi that Sustains Oxygenic Photosynthesis in the Presence of Hydrogen Sulfide.</title>
        <authorList>
            <person name="Lumian J.E."/>
            <person name="Jungblut A.D."/>
            <person name="Dillon M.L."/>
            <person name="Hawes I."/>
            <person name="Doran P.T."/>
            <person name="Mackey T.J."/>
            <person name="Dick G.J."/>
            <person name="Grettenberger C.L."/>
            <person name="Sumner D.Y."/>
        </authorList>
    </citation>
    <scope>NUCLEOTIDE SEQUENCE [LARGE SCALE GENOMIC DNA]</scope>
    <source>
        <strain evidence="2 3">FRX01</strain>
    </source>
</reference>
<dbReference type="Proteomes" id="UP000664844">
    <property type="component" value="Unassembled WGS sequence"/>
</dbReference>
<keyword evidence="3" id="KW-1185">Reference proteome</keyword>
<keyword evidence="1" id="KW-1133">Transmembrane helix</keyword>
<feature type="transmembrane region" description="Helical" evidence="1">
    <location>
        <begin position="75"/>
        <end position="96"/>
    </location>
</feature>
<evidence type="ECO:0000313" key="2">
    <source>
        <dbReference type="EMBL" id="MBO0349654.1"/>
    </source>
</evidence>
<keyword evidence="1" id="KW-0812">Transmembrane</keyword>
<organism evidence="2 3">
    <name type="scientific">Phormidium pseudopriestleyi FRX01</name>
    <dbReference type="NCBI Taxonomy" id="1759528"/>
    <lineage>
        <taxon>Bacteria</taxon>
        <taxon>Bacillati</taxon>
        <taxon>Cyanobacteriota</taxon>
        <taxon>Cyanophyceae</taxon>
        <taxon>Oscillatoriophycideae</taxon>
        <taxon>Oscillatoriales</taxon>
        <taxon>Oscillatoriaceae</taxon>
        <taxon>Phormidium</taxon>
    </lineage>
</organism>
<keyword evidence="1" id="KW-0472">Membrane</keyword>
<evidence type="ECO:0000256" key="1">
    <source>
        <dbReference type="SAM" id="Phobius"/>
    </source>
</evidence>
<gene>
    <name evidence="2" type="ORF">J0895_11130</name>
</gene>
<protein>
    <submittedName>
        <fullName evidence="2">Uncharacterized protein</fullName>
    </submittedName>
</protein>